<dbReference type="Proteomes" id="UP001500339">
    <property type="component" value="Unassembled WGS sequence"/>
</dbReference>
<sequence>MNRGSLILYDNIGKVWLILGDSEGVLPYTLPVGIPYIETQFGELDGKIVKGVDISANPHKLILEDVNTETEEQRLQRELLEAQETIINLEYEKLTGGI</sequence>
<keyword evidence="1" id="KW-0175">Coiled coil</keyword>
<evidence type="ECO:0000313" key="2">
    <source>
        <dbReference type="EMBL" id="GAA0717278.1"/>
    </source>
</evidence>
<evidence type="ECO:0000256" key="1">
    <source>
        <dbReference type="SAM" id="Coils"/>
    </source>
</evidence>
<evidence type="ECO:0008006" key="4">
    <source>
        <dbReference type="Google" id="ProtNLM"/>
    </source>
</evidence>
<proteinExistence type="predicted"/>
<accession>A0ABN1IM76</accession>
<feature type="coiled-coil region" evidence="1">
    <location>
        <begin position="63"/>
        <end position="92"/>
    </location>
</feature>
<keyword evidence="3" id="KW-1185">Reference proteome</keyword>
<gene>
    <name evidence="2" type="ORF">GCM10008905_02760</name>
</gene>
<organism evidence="2 3">
    <name type="scientific">Clostridium malenominatum</name>
    <dbReference type="NCBI Taxonomy" id="1539"/>
    <lineage>
        <taxon>Bacteria</taxon>
        <taxon>Bacillati</taxon>
        <taxon>Bacillota</taxon>
        <taxon>Clostridia</taxon>
        <taxon>Eubacteriales</taxon>
        <taxon>Clostridiaceae</taxon>
        <taxon>Clostridium</taxon>
    </lineage>
</organism>
<dbReference type="EMBL" id="BAAACF010000001">
    <property type="protein sequence ID" value="GAA0717278.1"/>
    <property type="molecule type" value="Genomic_DNA"/>
</dbReference>
<protein>
    <recommendedName>
        <fullName evidence="4">Phage protein</fullName>
    </recommendedName>
</protein>
<dbReference type="RefSeq" id="WP_343765672.1">
    <property type="nucleotide sequence ID" value="NZ_BAAACF010000001.1"/>
</dbReference>
<comment type="caution">
    <text evidence="2">The sequence shown here is derived from an EMBL/GenBank/DDBJ whole genome shotgun (WGS) entry which is preliminary data.</text>
</comment>
<reference evidence="2 3" key="1">
    <citation type="journal article" date="2019" name="Int. J. Syst. Evol. Microbiol.">
        <title>The Global Catalogue of Microorganisms (GCM) 10K type strain sequencing project: providing services to taxonomists for standard genome sequencing and annotation.</title>
        <authorList>
            <consortium name="The Broad Institute Genomics Platform"/>
            <consortium name="The Broad Institute Genome Sequencing Center for Infectious Disease"/>
            <person name="Wu L."/>
            <person name="Ma J."/>
        </authorList>
    </citation>
    <scope>NUCLEOTIDE SEQUENCE [LARGE SCALE GENOMIC DNA]</scope>
    <source>
        <strain evidence="2 3">JCM 1405</strain>
    </source>
</reference>
<evidence type="ECO:0000313" key="3">
    <source>
        <dbReference type="Proteomes" id="UP001500339"/>
    </source>
</evidence>
<name>A0ABN1IM76_9CLOT</name>